<dbReference type="Pfam" id="PF01066">
    <property type="entry name" value="CDP-OH_P_transf"/>
    <property type="match status" value="1"/>
</dbReference>
<comment type="catalytic activity">
    <reaction evidence="10">
        <text>1,2-dioctanoyl-sn-glycerol + CDP-choline = 1,2-dioctanoyl-sn-glycero-3-phosphocholine + CMP + H(+)</text>
        <dbReference type="Rhea" id="RHEA:54232"/>
        <dbReference type="ChEBI" id="CHEBI:15378"/>
        <dbReference type="ChEBI" id="CHEBI:58779"/>
        <dbReference type="ChEBI" id="CHEBI:60377"/>
        <dbReference type="ChEBI" id="CHEBI:76979"/>
        <dbReference type="ChEBI" id="CHEBI:78228"/>
    </reaction>
    <physiologicalReaction direction="left-to-right" evidence="10">
        <dbReference type="Rhea" id="RHEA:54233"/>
    </physiologicalReaction>
</comment>
<comment type="catalytic activity">
    <reaction evidence="9">
        <text>1-hexadecanoyl-2-(4Z,7Z,10Z,13Z,16Z,19Z-docosahexaenoyl)-sn-glycerol + CDP-choline = 1-hexadecanoyl-2-(4Z,7Z,10Z,13Z,16Z,19Z-docosahexaenoyl)-sn-glycero-3-phosphocholine + CMP + H(+)</text>
        <dbReference type="Rhea" id="RHEA:54332"/>
        <dbReference type="ChEBI" id="CHEBI:15378"/>
        <dbReference type="ChEBI" id="CHEBI:58779"/>
        <dbReference type="ChEBI" id="CHEBI:60377"/>
        <dbReference type="ChEBI" id="CHEBI:74963"/>
        <dbReference type="ChEBI" id="CHEBI:82949"/>
    </reaction>
    <physiologicalReaction direction="left-to-right" evidence="9">
        <dbReference type="Rhea" id="RHEA:54333"/>
    </physiologicalReaction>
</comment>
<organism evidence="17 18">
    <name type="scientific">Zophobas morio</name>
    <dbReference type="NCBI Taxonomy" id="2755281"/>
    <lineage>
        <taxon>Eukaryota</taxon>
        <taxon>Metazoa</taxon>
        <taxon>Ecdysozoa</taxon>
        <taxon>Arthropoda</taxon>
        <taxon>Hexapoda</taxon>
        <taxon>Insecta</taxon>
        <taxon>Pterygota</taxon>
        <taxon>Neoptera</taxon>
        <taxon>Endopterygota</taxon>
        <taxon>Coleoptera</taxon>
        <taxon>Polyphaga</taxon>
        <taxon>Cucujiformia</taxon>
        <taxon>Tenebrionidae</taxon>
        <taxon>Zophobas</taxon>
    </lineage>
</organism>
<dbReference type="GO" id="GO:0004307">
    <property type="term" value="F:ethanolaminephosphotransferase activity"/>
    <property type="evidence" value="ECO:0007669"/>
    <property type="project" value="TreeGrafter"/>
</dbReference>
<comment type="pathway">
    <text evidence="12">Phospholipid metabolism; phosphatidylcholine biosynthesis; phosphatidylcholine from phosphocholine: step 2/2.</text>
</comment>
<dbReference type="Proteomes" id="UP001168821">
    <property type="component" value="Unassembled WGS sequence"/>
</dbReference>
<keyword evidence="7" id="KW-0444">Lipid biosynthesis</keyword>
<dbReference type="PROSITE" id="PS00379">
    <property type="entry name" value="CDP_ALCOHOL_P_TRANSF"/>
    <property type="match status" value="1"/>
</dbReference>
<dbReference type="FunFam" id="1.20.120.1760:FF:000002">
    <property type="entry name" value="Choline/ethanolamine phosphotransferase 1"/>
    <property type="match status" value="1"/>
</dbReference>
<evidence type="ECO:0000256" key="15">
    <source>
        <dbReference type="RuleBase" id="RU003750"/>
    </source>
</evidence>
<dbReference type="Gene3D" id="1.20.120.1760">
    <property type="match status" value="1"/>
</dbReference>
<comment type="similarity">
    <text evidence="2 15">Belongs to the CDP-alcohol phosphatidyltransferase class-I family.</text>
</comment>
<keyword evidence="7" id="KW-0443">Lipid metabolism</keyword>
<protein>
    <recommendedName>
        <fullName evidence="13">diacylglycerol cholinephosphotransferase</fullName>
        <ecNumber evidence="13">2.7.8.2</ecNumber>
    </recommendedName>
</protein>
<dbReference type="EC" id="2.7.8.2" evidence="13"/>
<keyword evidence="4 16" id="KW-0812">Transmembrane</keyword>
<keyword evidence="7" id="KW-0594">Phospholipid biosynthesis</keyword>
<evidence type="ECO:0000256" key="10">
    <source>
        <dbReference type="ARBA" id="ARBA00036651"/>
    </source>
</evidence>
<dbReference type="AlphaFoldDB" id="A0AA38IQI3"/>
<dbReference type="GO" id="GO:0006646">
    <property type="term" value="P:phosphatidylethanolamine biosynthetic process"/>
    <property type="evidence" value="ECO:0007669"/>
    <property type="project" value="TreeGrafter"/>
</dbReference>
<dbReference type="InterPro" id="IPR043130">
    <property type="entry name" value="CDP-OH_PTrfase_TM_dom"/>
</dbReference>
<feature type="transmembrane region" description="Helical" evidence="16">
    <location>
        <begin position="336"/>
        <end position="353"/>
    </location>
</feature>
<evidence type="ECO:0000313" key="18">
    <source>
        <dbReference type="Proteomes" id="UP001168821"/>
    </source>
</evidence>
<dbReference type="PANTHER" id="PTHR10414">
    <property type="entry name" value="ETHANOLAMINEPHOSPHOTRANSFERASE"/>
    <property type="match status" value="1"/>
</dbReference>
<dbReference type="GO" id="GO:0004142">
    <property type="term" value="F:diacylglycerol cholinephosphotransferase activity"/>
    <property type="evidence" value="ECO:0007669"/>
    <property type="project" value="UniProtKB-EC"/>
</dbReference>
<comment type="catalytic activity">
    <reaction evidence="11">
        <text>1-hexadecanoyl-2-(9Z-octadecenoyl)-sn-glycerol + CDP-choline = 1-hexadecanoyl-2-(9Z-octadecenoyl)-sn-glycero-3-phosphocholine + CMP + H(+)</text>
        <dbReference type="Rhea" id="RHEA:54244"/>
        <dbReference type="ChEBI" id="CHEBI:15378"/>
        <dbReference type="ChEBI" id="CHEBI:58779"/>
        <dbReference type="ChEBI" id="CHEBI:60377"/>
        <dbReference type="ChEBI" id="CHEBI:73001"/>
        <dbReference type="ChEBI" id="CHEBI:75466"/>
    </reaction>
    <physiologicalReaction direction="left-to-right" evidence="11">
        <dbReference type="Rhea" id="RHEA:54245"/>
    </physiologicalReaction>
</comment>
<evidence type="ECO:0000256" key="2">
    <source>
        <dbReference type="ARBA" id="ARBA00010441"/>
    </source>
</evidence>
<evidence type="ECO:0000256" key="5">
    <source>
        <dbReference type="ARBA" id="ARBA00022989"/>
    </source>
</evidence>
<name>A0AA38IQI3_9CUCU</name>
<dbReference type="GO" id="GO:0005794">
    <property type="term" value="C:Golgi apparatus"/>
    <property type="evidence" value="ECO:0007669"/>
    <property type="project" value="TreeGrafter"/>
</dbReference>
<evidence type="ECO:0000256" key="1">
    <source>
        <dbReference type="ARBA" id="ARBA00004141"/>
    </source>
</evidence>
<feature type="transmembrane region" description="Helical" evidence="16">
    <location>
        <begin position="282"/>
        <end position="300"/>
    </location>
</feature>
<gene>
    <name evidence="17" type="ORF">Zmor_010187</name>
</gene>
<keyword evidence="6 16" id="KW-0472">Membrane</keyword>
<evidence type="ECO:0000256" key="9">
    <source>
        <dbReference type="ARBA" id="ARBA00036100"/>
    </source>
</evidence>
<keyword evidence="18" id="KW-1185">Reference proteome</keyword>
<evidence type="ECO:0000256" key="3">
    <source>
        <dbReference type="ARBA" id="ARBA00022679"/>
    </source>
</evidence>
<evidence type="ECO:0000256" key="11">
    <source>
        <dbReference type="ARBA" id="ARBA00036890"/>
    </source>
</evidence>
<dbReference type="InterPro" id="IPR014472">
    <property type="entry name" value="CHOPT"/>
</dbReference>
<accession>A0AA38IQI3</accession>
<sequence length="398" mass="45330">MKFYHGKILSRSQLKCLAEHKYSCEGVGVLDPVLQPFWNWLTLKMPMWLAPNLITVLGLAINIVTALILVMYSPDAKQEPPRWAHFLCFLGQFIYQSFDAVDGKQARRTGTANSLGELFDHGCDSVSMVFVSLSLLVAVQLGYYPQLMLFQCFVALVCFYCVHWQIYVSGVYRFGKIDVTEAQCAVMFSHLVTGVFGPSIWWTKVPGTELELVWLAVVVASVVSFILVLPNLRNILTKGVGKNGSTVAGTSVLSPFIPLSIVLLSTYVIAQMSTEHIYEEHPMLYILTFGLITSKATNRIVVAHMTRSKLDYVDWSLLGPAMLFLNQYFNNFLKEHYVLWLCLLWVVIDFLAYSHQICMEICDHIQVDLFRIPYSKELRKNSHSDIRFHKNKDNSHIH</sequence>
<evidence type="ECO:0000256" key="14">
    <source>
        <dbReference type="ARBA" id="ARBA00048570"/>
    </source>
</evidence>
<dbReference type="PIRSF" id="PIRSF015665">
    <property type="entry name" value="CHOPT"/>
    <property type="match status" value="1"/>
</dbReference>
<evidence type="ECO:0000256" key="16">
    <source>
        <dbReference type="SAM" id="Phobius"/>
    </source>
</evidence>
<comment type="subcellular location">
    <subcellularLocation>
        <location evidence="1">Membrane</location>
        <topology evidence="1">Multi-pass membrane protein</topology>
    </subcellularLocation>
</comment>
<comment type="caution">
    <text evidence="17">The sequence shown here is derived from an EMBL/GenBank/DDBJ whole genome shotgun (WGS) entry which is preliminary data.</text>
</comment>
<reference evidence="17" key="1">
    <citation type="journal article" date="2023" name="G3 (Bethesda)">
        <title>Whole genome assemblies of Zophobas morio and Tenebrio molitor.</title>
        <authorList>
            <person name="Kaur S."/>
            <person name="Stinson S.A."/>
            <person name="diCenzo G.C."/>
        </authorList>
    </citation>
    <scope>NUCLEOTIDE SEQUENCE</scope>
    <source>
        <strain evidence="17">QUZm001</strain>
    </source>
</reference>
<dbReference type="PANTHER" id="PTHR10414:SF37">
    <property type="entry name" value="BB IN A BOXCAR, ISOFORM C"/>
    <property type="match status" value="1"/>
</dbReference>
<dbReference type="InterPro" id="IPR048254">
    <property type="entry name" value="CDP_ALCOHOL_P_TRANSF_CS"/>
</dbReference>
<evidence type="ECO:0000313" key="17">
    <source>
        <dbReference type="EMBL" id="KAJ3658452.1"/>
    </source>
</evidence>
<keyword evidence="5 16" id="KW-1133">Transmembrane helix</keyword>
<evidence type="ECO:0000256" key="6">
    <source>
        <dbReference type="ARBA" id="ARBA00023136"/>
    </source>
</evidence>
<evidence type="ECO:0000256" key="8">
    <source>
        <dbReference type="ARBA" id="ARBA00023264"/>
    </source>
</evidence>
<feature type="transmembrane region" description="Helical" evidence="16">
    <location>
        <begin position="184"/>
        <end position="201"/>
    </location>
</feature>
<dbReference type="EMBL" id="JALNTZ010000003">
    <property type="protein sequence ID" value="KAJ3658452.1"/>
    <property type="molecule type" value="Genomic_DNA"/>
</dbReference>
<dbReference type="GO" id="GO:0005789">
    <property type="term" value="C:endoplasmic reticulum membrane"/>
    <property type="evidence" value="ECO:0007669"/>
    <property type="project" value="TreeGrafter"/>
</dbReference>
<keyword evidence="8" id="KW-1208">Phospholipid metabolism</keyword>
<evidence type="ECO:0000256" key="7">
    <source>
        <dbReference type="ARBA" id="ARBA00023209"/>
    </source>
</evidence>
<feature type="transmembrane region" description="Helical" evidence="16">
    <location>
        <begin position="213"/>
        <end position="232"/>
    </location>
</feature>
<evidence type="ECO:0000256" key="4">
    <source>
        <dbReference type="ARBA" id="ARBA00022692"/>
    </source>
</evidence>
<dbReference type="InterPro" id="IPR000462">
    <property type="entry name" value="CDP-OH_P_trans"/>
</dbReference>
<evidence type="ECO:0000256" key="12">
    <source>
        <dbReference type="ARBA" id="ARBA00037890"/>
    </source>
</evidence>
<proteinExistence type="inferred from homology"/>
<feature type="transmembrane region" description="Helical" evidence="16">
    <location>
        <begin position="148"/>
        <end position="172"/>
    </location>
</feature>
<keyword evidence="3 15" id="KW-0808">Transferase</keyword>
<evidence type="ECO:0000256" key="13">
    <source>
        <dbReference type="ARBA" id="ARBA00038987"/>
    </source>
</evidence>
<comment type="catalytic activity">
    <reaction evidence="14">
        <text>CDP-choline + a 1,2-diacyl-sn-glycerol = a 1,2-diacyl-sn-glycero-3-phosphocholine + CMP + H(+)</text>
        <dbReference type="Rhea" id="RHEA:32939"/>
        <dbReference type="ChEBI" id="CHEBI:15378"/>
        <dbReference type="ChEBI" id="CHEBI:17815"/>
        <dbReference type="ChEBI" id="CHEBI:57643"/>
        <dbReference type="ChEBI" id="CHEBI:58779"/>
        <dbReference type="ChEBI" id="CHEBI:60377"/>
        <dbReference type="EC" id="2.7.8.2"/>
    </reaction>
    <physiologicalReaction direction="left-to-right" evidence="14">
        <dbReference type="Rhea" id="RHEA:32940"/>
    </physiologicalReaction>
</comment>
<feature type="transmembrane region" description="Helical" evidence="16">
    <location>
        <begin position="252"/>
        <end position="270"/>
    </location>
</feature>
<feature type="transmembrane region" description="Helical" evidence="16">
    <location>
        <begin position="49"/>
        <end position="71"/>
    </location>
</feature>